<keyword evidence="2" id="KW-0732">Signal</keyword>
<dbReference type="Proteomes" id="UP000616595">
    <property type="component" value="Unassembled WGS sequence"/>
</dbReference>
<feature type="chain" id="PRO_5037771093" evidence="2">
    <location>
        <begin position="33"/>
        <end position="367"/>
    </location>
</feature>
<dbReference type="PROSITE" id="PS51257">
    <property type="entry name" value="PROKAR_LIPOPROTEIN"/>
    <property type="match status" value="1"/>
</dbReference>
<evidence type="ECO:0000313" key="4">
    <source>
        <dbReference type="EMBL" id="MBC3889189.1"/>
    </source>
</evidence>
<comment type="similarity">
    <text evidence="1">Belongs to the bacterial solute-binding protein 8 family.</text>
</comment>
<accession>A0A923KQI8</accession>
<dbReference type="OrthoDB" id="9787830at2"/>
<dbReference type="PROSITE" id="PS50983">
    <property type="entry name" value="FE_B12_PBP"/>
    <property type="match status" value="1"/>
</dbReference>
<dbReference type="SUPFAM" id="SSF53807">
    <property type="entry name" value="Helical backbone' metal receptor"/>
    <property type="match status" value="1"/>
</dbReference>
<evidence type="ECO:0000256" key="1">
    <source>
        <dbReference type="ARBA" id="ARBA00008814"/>
    </source>
</evidence>
<gene>
    <name evidence="4" type="ORF">GH810_12780</name>
</gene>
<protein>
    <submittedName>
        <fullName evidence="4">ABC transporter substrate-binding protein</fullName>
    </submittedName>
</protein>
<name>A0A923KQI8_9FIRM</name>
<dbReference type="PANTHER" id="PTHR30535:SF34">
    <property type="entry name" value="MOLYBDATE-BINDING PROTEIN MOLA"/>
    <property type="match status" value="1"/>
</dbReference>
<reference evidence="4" key="2">
    <citation type="submission" date="2020-10" db="EMBL/GenBank/DDBJ databases">
        <title>Comparative genomics of the Acetobacterium genus.</title>
        <authorList>
            <person name="Marshall C."/>
            <person name="May H."/>
            <person name="Norman S."/>
        </authorList>
    </citation>
    <scope>NUCLEOTIDE SEQUENCE</scope>
    <source>
        <strain evidence="4">DER-2019</strain>
    </source>
</reference>
<proteinExistence type="inferred from homology"/>
<dbReference type="InterPro" id="IPR050902">
    <property type="entry name" value="ABC_Transporter_SBP"/>
</dbReference>
<comment type="caution">
    <text evidence="4">The sequence shown here is derived from an EMBL/GenBank/DDBJ whole genome shotgun (WGS) entry which is preliminary data.</text>
</comment>
<evidence type="ECO:0000259" key="3">
    <source>
        <dbReference type="PROSITE" id="PS50983"/>
    </source>
</evidence>
<dbReference type="Pfam" id="PF01497">
    <property type="entry name" value="Peripla_BP_2"/>
    <property type="match status" value="1"/>
</dbReference>
<feature type="signal peptide" evidence="2">
    <location>
        <begin position="1"/>
        <end position="32"/>
    </location>
</feature>
<dbReference type="PANTHER" id="PTHR30535">
    <property type="entry name" value="VITAMIN B12-BINDING PROTEIN"/>
    <property type="match status" value="1"/>
</dbReference>
<dbReference type="AlphaFoldDB" id="A0A923KQI8"/>
<organism evidence="4 5">
    <name type="scientific">Acetobacterium paludosum</name>
    <dbReference type="NCBI Taxonomy" id="52693"/>
    <lineage>
        <taxon>Bacteria</taxon>
        <taxon>Bacillati</taxon>
        <taxon>Bacillota</taxon>
        <taxon>Clostridia</taxon>
        <taxon>Eubacteriales</taxon>
        <taxon>Eubacteriaceae</taxon>
        <taxon>Acetobacterium</taxon>
    </lineage>
</organism>
<evidence type="ECO:0000256" key="2">
    <source>
        <dbReference type="SAM" id="SignalP"/>
    </source>
</evidence>
<feature type="domain" description="Fe/B12 periplasmic-binding" evidence="3">
    <location>
        <begin position="61"/>
        <end position="328"/>
    </location>
</feature>
<dbReference type="Gene3D" id="3.40.50.1980">
    <property type="entry name" value="Nitrogenase molybdenum iron protein domain"/>
    <property type="match status" value="2"/>
</dbReference>
<dbReference type="EMBL" id="WJBD01000016">
    <property type="protein sequence ID" value="MBC3889189.1"/>
    <property type="molecule type" value="Genomic_DNA"/>
</dbReference>
<dbReference type="Gene3D" id="1.20.58.2180">
    <property type="match status" value="1"/>
</dbReference>
<reference evidence="4" key="1">
    <citation type="submission" date="2019-10" db="EMBL/GenBank/DDBJ databases">
        <authorList>
            <person name="Ross D.E."/>
            <person name="Gulliver D."/>
        </authorList>
    </citation>
    <scope>NUCLEOTIDE SEQUENCE</scope>
    <source>
        <strain evidence="4">DER-2019</strain>
    </source>
</reference>
<dbReference type="InterPro" id="IPR002491">
    <property type="entry name" value="ABC_transptr_periplasmic_BD"/>
</dbReference>
<evidence type="ECO:0000313" key="5">
    <source>
        <dbReference type="Proteomes" id="UP000616595"/>
    </source>
</evidence>
<sequence length="367" mass="40043">MEKKMKRKIVSMMLAVVMIATLATGCSSSSNAETSNSTKTGTHTVVDLAGREVTIPNDVTKVATLCGPSFETAIMLGVADQVVMTGSKSGSTGWANVVCPEFANIPVSENAMAPNVEELVSKGTQVVLYWDSYPDVIKELEDAGIAVVVTQLDKTGVNTDADFLKLKEKEVTLVGDVFGGDAVEKAQKWCKYAEKTTTSITSKTANLTANEIPSVYYVRGPEALSIHGGQSYTNYLVDMAGGSLVSKIDDELLYTTTMEQVVQWNPEYIFMGRVNNVELITQDPAWSSIQAVKNGKVYVNLKGVGPADYSTDCFLLMEQIAKTLHPDLFKDLNMTEEVKSYYSEFYNYKLTDDQANLILNFKTPAGK</sequence>
<keyword evidence="5" id="KW-1185">Reference proteome</keyword>